<gene>
    <name evidence="1" type="ORF">GEV01_13075</name>
</gene>
<dbReference type="RefSeq" id="WP_152804897.1">
    <property type="nucleotide sequence ID" value="NZ_WHUF01000003.1"/>
</dbReference>
<dbReference type="Proteomes" id="UP000444318">
    <property type="component" value="Unassembled WGS sequence"/>
</dbReference>
<accession>A0A843S7P7</accession>
<evidence type="ECO:0000313" key="1">
    <source>
        <dbReference type="EMBL" id="MQA20445.1"/>
    </source>
</evidence>
<dbReference type="AlphaFoldDB" id="A0A843S7P7"/>
<comment type="caution">
    <text evidence="1">The sequence shown here is derived from an EMBL/GenBank/DDBJ whole genome shotgun (WGS) entry which is preliminary data.</text>
</comment>
<sequence length="125" mass="13739">MTINIEKFVEQLKKNAGKISQRRCAKYVRLALEAGGARTTGHPHDAKAWGPTLLRNGFHVVASDDPAQFSAEKGDVVVMQPPAASGAGHIQAYDGKNWVSDFVQTGFWPGPAYRKERPGYVVYRP</sequence>
<organism evidence="1 2">
    <name type="scientific">Rugamonas rivuli</name>
    <dbReference type="NCBI Taxonomy" id="2743358"/>
    <lineage>
        <taxon>Bacteria</taxon>
        <taxon>Pseudomonadati</taxon>
        <taxon>Pseudomonadota</taxon>
        <taxon>Betaproteobacteria</taxon>
        <taxon>Burkholderiales</taxon>
        <taxon>Oxalobacteraceae</taxon>
        <taxon>Telluria group</taxon>
        <taxon>Rugamonas</taxon>
    </lineage>
</organism>
<name>A0A843S7P7_9BURK</name>
<reference evidence="1 2" key="1">
    <citation type="submission" date="2019-10" db="EMBL/GenBank/DDBJ databases">
        <title>Two novel species isolated from a subtropical stream in China.</title>
        <authorList>
            <person name="Lu H."/>
        </authorList>
    </citation>
    <scope>NUCLEOTIDE SEQUENCE [LARGE SCALE GENOMIC DNA]</scope>
    <source>
        <strain evidence="1 2">FT103W</strain>
    </source>
</reference>
<evidence type="ECO:0008006" key="3">
    <source>
        <dbReference type="Google" id="ProtNLM"/>
    </source>
</evidence>
<proteinExistence type="predicted"/>
<dbReference type="EMBL" id="WHUF01000003">
    <property type="protein sequence ID" value="MQA20445.1"/>
    <property type="molecule type" value="Genomic_DNA"/>
</dbReference>
<dbReference type="Gene3D" id="3.90.1720.10">
    <property type="entry name" value="endopeptidase domain like (from Nostoc punctiforme)"/>
    <property type="match status" value="1"/>
</dbReference>
<evidence type="ECO:0000313" key="2">
    <source>
        <dbReference type="Proteomes" id="UP000444318"/>
    </source>
</evidence>
<protein>
    <recommendedName>
        <fullName evidence="3">CHAP domain-containing protein</fullName>
    </recommendedName>
</protein>
<keyword evidence="2" id="KW-1185">Reference proteome</keyword>